<comment type="caution">
    <text evidence="2">The sequence shown here is derived from an EMBL/GenBank/DDBJ whole genome shotgun (WGS) entry which is preliminary data.</text>
</comment>
<keyword evidence="1" id="KW-0175">Coiled coil</keyword>
<reference evidence="2" key="1">
    <citation type="submission" date="2021-02" db="EMBL/GenBank/DDBJ databases">
        <authorList>
            <person name="Nowell W R."/>
        </authorList>
    </citation>
    <scope>NUCLEOTIDE SEQUENCE</scope>
</reference>
<evidence type="ECO:0000313" key="3">
    <source>
        <dbReference type="Proteomes" id="UP000663848"/>
    </source>
</evidence>
<dbReference type="Proteomes" id="UP000663848">
    <property type="component" value="Unassembled WGS sequence"/>
</dbReference>
<gene>
    <name evidence="2" type="ORF">QYT958_LOCUS47960</name>
</gene>
<feature type="coiled-coil region" evidence="1">
    <location>
        <begin position="11"/>
        <end position="38"/>
    </location>
</feature>
<accession>A0A822GDD9</accession>
<feature type="non-terminal residue" evidence="2">
    <location>
        <position position="80"/>
    </location>
</feature>
<organism evidence="2 3">
    <name type="scientific">Rotaria socialis</name>
    <dbReference type="NCBI Taxonomy" id="392032"/>
    <lineage>
        <taxon>Eukaryota</taxon>
        <taxon>Metazoa</taxon>
        <taxon>Spiralia</taxon>
        <taxon>Gnathifera</taxon>
        <taxon>Rotifera</taxon>
        <taxon>Eurotatoria</taxon>
        <taxon>Bdelloidea</taxon>
        <taxon>Philodinida</taxon>
        <taxon>Philodinidae</taxon>
        <taxon>Rotaria</taxon>
    </lineage>
</organism>
<protein>
    <submittedName>
        <fullName evidence="2">Uncharacterized protein</fullName>
    </submittedName>
</protein>
<proteinExistence type="predicted"/>
<dbReference type="EMBL" id="CAJOBR010093173">
    <property type="protein sequence ID" value="CAF5143802.1"/>
    <property type="molecule type" value="Genomic_DNA"/>
</dbReference>
<name>A0A822GDD9_9BILA</name>
<evidence type="ECO:0000256" key="1">
    <source>
        <dbReference type="SAM" id="Coils"/>
    </source>
</evidence>
<dbReference type="AlphaFoldDB" id="A0A822GDD9"/>
<evidence type="ECO:0000313" key="2">
    <source>
        <dbReference type="EMBL" id="CAF5143802.1"/>
    </source>
</evidence>
<sequence>RKISLNDISTIENLVEFNGHLENKLEQLKSDYNNQSIDQGNIIEQLNEENYEQLTEISQLDPLITHYVDRTTLGSFQSKL</sequence>
<feature type="non-terminal residue" evidence="2">
    <location>
        <position position="1"/>
    </location>
</feature>